<dbReference type="Gene3D" id="1.10.287.130">
    <property type="match status" value="1"/>
</dbReference>
<dbReference type="EC" id="2.7.13.3" evidence="2"/>
<feature type="coiled-coil region" evidence="7">
    <location>
        <begin position="348"/>
        <end position="375"/>
    </location>
</feature>
<comment type="catalytic activity">
    <reaction evidence="1">
        <text>ATP + protein L-histidine = ADP + protein N-phospho-L-histidine.</text>
        <dbReference type="EC" id="2.7.13.3"/>
    </reaction>
</comment>
<accession>A0ABD5ZZ02</accession>
<dbReference type="InterPro" id="IPR003661">
    <property type="entry name" value="HisK_dim/P_dom"/>
</dbReference>
<keyword evidence="3" id="KW-0597">Phosphoprotein</keyword>
<evidence type="ECO:0000256" key="8">
    <source>
        <dbReference type="SAM" id="Phobius"/>
    </source>
</evidence>
<feature type="domain" description="Histidine kinase" evidence="9">
    <location>
        <begin position="371"/>
        <end position="560"/>
    </location>
</feature>
<feature type="transmembrane region" description="Helical" evidence="8">
    <location>
        <begin position="180"/>
        <end position="198"/>
    </location>
</feature>
<evidence type="ECO:0000256" key="2">
    <source>
        <dbReference type="ARBA" id="ARBA00012438"/>
    </source>
</evidence>
<sequence>MNVEMMYVAAVLATSGFVTVVAWWLWSDDLGLSGRLYVLVVGLHPPVGLLVVAELLAPTRSLSVRFYALHTALGLAIPLALFLFALSFTSHRRTPSRRLQAAVAAYVAVVAGLEVTNPVHSLARDSYRMTGETIPHVIGVPTTPYLLLTLPAFFAYYVAMGILGYRFLTRRDGRWQQTTVLFVGLLAPLVVSSLWFVGLLPGPINGAFVVGSSWMAAFAGWAVFRYQLFDVMPLAREAVFESLDERVVVVDRDHRLLDYNDSAATTFPDLVDNQGRPIRELMPSLVDADGASAADGGEATDGSAPSPSLFVATFTGYESGDPREYSVTVSELRADGRVQGYAVVVRDITDRQQRIRDLEQQKAQLERFASTLSHDIRNPLSVAQGRTELALAEDETAQLEHVTDALDRIEGIIEDLLTLSREGRTIDDRKLTSLTAVANDAWANTDTADATLDVAPVAGVSVYADRTRLLNVFENLFHNAVEHGGADVTVTVGRHDDGFHVADDGPGIPPADCDDVFDYEFTTGDGTGLGLAIVDAIARAHGWTVAASTGDDGGARIVFTGVDVVDDANEASTGSERDAATPGIGT</sequence>
<comment type="caution">
    <text evidence="10">The sequence shown here is derived from an EMBL/GenBank/DDBJ whole genome shotgun (WGS) entry which is preliminary data.</text>
</comment>
<dbReference type="RefSeq" id="WP_379703782.1">
    <property type="nucleotide sequence ID" value="NZ_JBHTAT010000001.1"/>
</dbReference>
<evidence type="ECO:0000256" key="3">
    <source>
        <dbReference type="ARBA" id="ARBA00022553"/>
    </source>
</evidence>
<dbReference type="InterPro" id="IPR036097">
    <property type="entry name" value="HisK_dim/P_sf"/>
</dbReference>
<dbReference type="InterPro" id="IPR004358">
    <property type="entry name" value="Sig_transdc_His_kin-like_C"/>
</dbReference>
<dbReference type="CDD" id="cd00075">
    <property type="entry name" value="HATPase"/>
    <property type="match status" value="1"/>
</dbReference>
<evidence type="ECO:0000256" key="5">
    <source>
        <dbReference type="ARBA" id="ARBA00022777"/>
    </source>
</evidence>
<feature type="transmembrane region" description="Helical" evidence="8">
    <location>
        <begin position="204"/>
        <end position="224"/>
    </location>
</feature>
<dbReference type="AlphaFoldDB" id="A0ABD5ZZ02"/>
<dbReference type="SMART" id="SM00387">
    <property type="entry name" value="HATPase_c"/>
    <property type="match status" value="1"/>
</dbReference>
<evidence type="ECO:0000256" key="1">
    <source>
        <dbReference type="ARBA" id="ARBA00000085"/>
    </source>
</evidence>
<keyword evidence="6" id="KW-0902">Two-component regulatory system</keyword>
<evidence type="ECO:0000256" key="7">
    <source>
        <dbReference type="SAM" id="Coils"/>
    </source>
</evidence>
<keyword evidence="7" id="KW-0175">Coiled coil</keyword>
<dbReference type="InterPro" id="IPR036890">
    <property type="entry name" value="HATPase_C_sf"/>
</dbReference>
<dbReference type="Pfam" id="PF08448">
    <property type="entry name" value="PAS_4"/>
    <property type="match status" value="1"/>
</dbReference>
<feature type="transmembrane region" description="Helical" evidence="8">
    <location>
        <begin position="6"/>
        <end position="25"/>
    </location>
</feature>
<evidence type="ECO:0000256" key="4">
    <source>
        <dbReference type="ARBA" id="ARBA00022679"/>
    </source>
</evidence>
<dbReference type="SUPFAM" id="SSF55785">
    <property type="entry name" value="PYP-like sensor domain (PAS domain)"/>
    <property type="match status" value="1"/>
</dbReference>
<gene>
    <name evidence="10" type="ORF">ACFQKE_09670</name>
</gene>
<protein>
    <recommendedName>
        <fullName evidence="2">histidine kinase</fullName>
        <ecNumber evidence="2">2.7.13.3</ecNumber>
    </recommendedName>
</protein>
<keyword evidence="4" id="KW-0808">Transferase</keyword>
<dbReference type="InterPro" id="IPR013656">
    <property type="entry name" value="PAS_4"/>
</dbReference>
<dbReference type="GO" id="GO:0000160">
    <property type="term" value="P:phosphorelay signal transduction system"/>
    <property type="evidence" value="ECO:0007669"/>
    <property type="project" value="UniProtKB-KW"/>
</dbReference>
<dbReference type="InterPro" id="IPR005467">
    <property type="entry name" value="His_kinase_dom"/>
</dbReference>
<dbReference type="InterPro" id="IPR031621">
    <property type="entry name" value="HisKA_7TM"/>
</dbReference>
<feature type="transmembrane region" description="Helical" evidence="8">
    <location>
        <begin position="145"/>
        <end position="168"/>
    </location>
</feature>
<dbReference type="Pfam" id="PF02518">
    <property type="entry name" value="HATPase_c"/>
    <property type="match status" value="1"/>
</dbReference>
<dbReference type="CDD" id="cd00082">
    <property type="entry name" value="HisKA"/>
    <property type="match status" value="1"/>
</dbReference>
<dbReference type="Gene3D" id="3.30.450.20">
    <property type="entry name" value="PAS domain"/>
    <property type="match status" value="1"/>
</dbReference>
<keyword evidence="5" id="KW-0418">Kinase</keyword>
<dbReference type="GO" id="GO:0005524">
    <property type="term" value="F:ATP binding"/>
    <property type="evidence" value="ECO:0007669"/>
    <property type="project" value="UniProtKB-KW"/>
</dbReference>
<dbReference type="SUPFAM" id="SSF47384">
    <property type="entry name" value="Homodimeric domain of signal transducing histidine kinase"/>
    <property type="match status" value="1"/>
</dbReference>
<dbReference type="Proteomes" id="UP001596434">
    <property type="component" value="Unassembled WGS sequence"/>
</dbReference>
<dbReference type="InterPro" id="IPR050736">
    <property type="entry name" value="Sensor_HK_Regulatory"/>
</dbReference>
<evidence type="ECO:0000313" key="11">
    <source>
        <dbReference type="Proteomes" id="UP001596434"/>
    </source>
</evidence>
<proteinExistence type="predicted"/>
<dbReference type="InterPro" id="IPR035965">
    <property type="entry name" value="PAS-like_dom_sf"/>
</dbReference>
<dbReference type="Pfam" id="PF16927">
    <property type="entry name" value="HisKA_7TM"/>
    <property type="match status" value="1"/>
</dbReference>
<evidence type="ECO:0000313" key="10">
    <source>
        <dbReference type="EMBL" id="MFC7255554.1"/>
    </source>
</evidence>
<evidence type="ECO:0000256" key="6">
    <source>
        <dbReference type="ARBA" id="ARBA00023012"/>
    </source>
</evidence>
<keyword evidence="8" id="KW-1133">Transmembrane helix</keyword>
<dbReference type="GeneID" id="96953918"/>
<dbReference type="EMBL" id="JBHTAT010000001">
    <property type="protein sequence ID" value="MFC7255554.1"/>
    <property type="molecule type" value="Genomic_DNA"/>
</dbReference>
<dbReference type="PROSITE" id="PS50109">
    <property type="entry name" value="HIS_KIN"/>
    <property type="match status" value="1"/>
</dbReference>
<keyword evidence="8" id="KW-0812">Transmembrane</keyword>
<feature type="transmembrane region" description="Helical" evidence="8">
    <location>
        <begin position="101"/>
        <end position="119"/>
    </location>
</feature>
<organism evidence="10 11">
    <name type="scientific">Haloplanus litoreus</name>
    <dbReference type="NCBI Taxonomy" id="767515"/>
    <lineage>
        <taxon>Archaea</taxon>
        <taxon>Methanobacteriati</taxon>
        <taxon>Methanobacteriota</taxon>
        <taxon>Stenosarchaea group</taxon>
        <taxon>Halobacteria</taxon>
        <taxon>Halobacteriales</taxon>
        <taxon>Haloferacaceae</taxon>
        <taxon>Haloplanus</taxon>
    </lineage>
</organism>
<dbReference type="PANTHER" id="PTHR43711:SF1">
    <property type="entry name" value="HISTIDINE KINASE 1"/>
    <property type="match status" value="1"/>
</dbReference>
<dbReference type="SMART" id="SM00388">
    <property type="entry name" value="HisKA"/>
    <property type="match status" value="1"/>
</dbReference>
<name>A0ABD5ZZ02_9EURY</name>
<keyword evidence="10" id="KW-0067">ATP-binding</keyword>
<dbReference type="PANTHER" id="PTHR43711">
    <property type="entry name" value="TWO-COMPONENT HISTIDINE KINASE"/>
    <property type="match status" value="1"/>
</dbReference>
<dbReference type="PRINTS" id="PR00344">
    <property type="entry name" value="BCTRLSENSOR"/>
</dbReference>
<feature type="transmembrane region" description="Helical" evidence="8">
    <location>
        <begin position="37"/>
        <end position="57"/>
    </location>
</feature>
<reference evidence="10 11" key="1">
    <citation type="journal article" date="2019" name="Int. J. Syst. Evol. Microbiol.">
        <title>The Global Catalogue of Microorganisms (GCM) 10K type strain sequencing project: providing services to taxonomists for standard genome sequencing and annotation.</title>
        <authorList>
            <consortium name="The Broad Institute Genomics Platform"/>
            <consortium name="The Broad Institute Genome Sequencing Center for Infectious Disease"/>
            <person name="Wu L."/>
            <person name="Ma J."/>
        </authorList>
    </citation>
    <scope>NUCLEOTIDE SEQUENCE [LARGE SCALE GENOMIC DNA]</scope>
    <source>
        <strain evidence="10 11">GX21</strain>
    </source>
</reference>
<dbReference type="Pfam" id="PF00512">
    <property type="entry name" value="HisKA"/>
    <property type="match status" value="1"/>
</dbReference>
<dbReference type="SUPFAM" id="SSF55874">
    <property type="entry name" value="ATPase domain of HSP90 chaperone/DNA topoisomerase II/histidine kinase"/>
    <property type="match status" value="1"/>
</dbReference>
<dbReference type="InterPro" id="IPR003594">
    <property type="entry name" value="HATPase_dom"/>
</dbReference>
<evidence type="ECO:0000259" key="9">
    <source>
        <dbReference type="PROSITE" id="PS50109"/>
    </source>
</evidence>
<keyword evidence="8" id="KW-0472">Membrane</keyword>
<dbReference type="Gene3D" id="3.30.565.10">
    <property type="entry name" value="Histidine kinase-like ATPase, C-terminal domain"/>
    <property type="match status" value="1"/>
</dbReference>
<feature type="transmembrane region" description="Helical" evidence="8">
    <location>
        <begin position="69"/>
        <end position="89"/>
    </location>
</feature>
<keyword evidence="10" id="KW-0547">Nucleotide-binding</keyword>
<keyword evidence="11" id="KW-1185">Reference proteome</keyword>
<dbReference type="GO" id="GO:0004673">
    <property type="term" value="F:protein histidine kinase activity"/>
    <property type="evidence" value="ECO:0007669"/>
    <property type="project" value="UniProtKB-EC"/>
</dbReference>